<evidence type="ECO:0000256" key="1">
    <source>
        <dbReference type="ARBA" id="ARBA00009952"/>
    </source>
</evidence>
<name>A0AAV2G371_9ROSI</name>
<dbReference type="EMBL" id="OZ034820">
    <property type="protein sequence ID" value="CAL1404709.1"/>
    <property type="molecule type" value="Genomic_DNA"/>
</dbReference>
<comment type="similarity">
    <text evidence="1">Belongs to the FAM136 family.</text>
</comment>
<reference evidence="2 3" key="1">
    <citation type="submission" date="2024-04" db="EMBL/GenBank/DDBJ databases">
        <authorList>
            <person name="Fracassetti M."/>
        </authorList>
    </citation>
    <scope>NUCLEOTIDE SEQUENCE [LARGE SCALE GENOMIC DNA]</scope>
</reference>
<dbReference type="PANTHER" id="PTHR21096:SF0">
    <property type="entry name" value="PROTEIN FAM136A"/>
    <property type="match status" value="1"/>
</dbReference>
<keyword evidence="3" id="KW-1185">Reference proteome</keyword>
<dbReference type="GO" id="GO:0005737">
    <property type="term" value="C:cytoplasm"/>
    <property type="evidence" value="ECO:0007669"/>
    <property type="project" value="TreeGrafter"/>
</dbReference>
<accession>A0AAV2G371</accession>
<sequence length="162" mass="19193">MDHLARAQETYRQLQSEERMKRKIDEVPPKLLAQLHPVQDHISFTLKKAMFKCSYECYDRERNRNQEEVVSCVENCAMPVRTAQHEYEEEMADFEARIKRSLERCQNKYEKDQITGTGNEDHMIGMESCVDEAIKDNTSWLPRILYRLKRACSMGDEKKQVN</sequence>
<dbReference type="InterPro" id="IPR008560">
    <property type="entry name" value="DUF842_euk"/>
</dbReference>
<dbReference type="PANTHER" id="PTHR21096">
    <property type="entry name" value="PROTEIN FAM136A"/>
    <property type="match status" value="1"/>
</dbReference>
<dbReference type="Pfam" id="PF05811">
    <property type="entry name" value="DUF842"/>
    <property type="match status" value="1"/>
</dbReference>
<proteinExistence type="inferred from homology"/>
<evidence type="ECO:0000313" key="3">
    <source>
        <dbReference type="Proteomes" id="UP001497516"/>
    </source>
</evidence>
<gene>
    <name evidence="2" type="ORF">LTRI10_LOCUS44539</name>
</gene>
<evidence type="ECO:0000313" key="2">
    <source>
        <dbReference type="EMBL" id="CAL1404709.1"/>
    </source>
</evidence>
<protein>
    <submittedName>
        <fullName evidence="2">Uncharacterized protein</fullName>
    </submittedName>
</protein>
<dbReference type="Proteomes" id="UP001497516">
    <property type="component" value="Chromosome 7"/>
</dbReference>
<dbReference type="AlphaFoldDB" id="A0AAV2G371"/>
<organism evidence="2 3">
    <name type="scientific">Linum trigynum</name>
    <dbReference type="NCBI Taxonomy" id="586398"/>
    <lineage>
        <taxon>Eukaryota</taxon>
        <taxon>Viridiplantae</taxon>
        <taxon>Streptophyta</taxon>
        <taxon>Embryophyta</taxon>
        <taxon>Tracheophyta</taxon>
        <taxon>Spermatophyta</taxon>
        <taxon>Magnoliopsida</taxon>
        <taxon>eudicotyledons</taxon>
        <taxon>Gunneridae</taxon>
        <taxon>Pentapetalae</taxon>
        <taxon>rosids</taxon>
        <taxon>fabids</taxon>
        <taxon>Malpighiales</taxon>
        <taxon>Linaceae</taxon>
        <taxon>Linum</taxon>
    </lineage>
</organism>